<evidence type="ECO:0000259" key="4">
    <source>
        <dbReference type="Pfam" id="PF01494"/>
    </source>
</evidence>
<dbReference type="Gene3D" id="3.30.70.2450">
    <property type="match status" value="1"/>
</dbReference>
<dbReference type="Pfam" id="PF01494">
    <property type="entry name" value="FAD_binding_3"/>
    <property type="match status" value="1"/>
</dbReference>
<dbReference type="Gene3D" id="3.50.50.60">
    <property type="entry name" value="FAD/NAD(P)-binding domain"/>
    <property type="match status" value="1"/>
</dbReference>
<dbReference type="GO" id="GO:0071949">
    <property type="term" value="F:FAD binding"/>
    <property type="evidence" value="ECO:0007669"/>
    <property type="project" value="InterPro"/>
</dbReference>
<gene>
    <name evidence="5" type="ORF">Sipo8835_11160</name>
</gene>
<dbReference type="Pfam" id="PF21274">
    <property type="entry name" value="Rng_hyd_C"/>
    <property type="match status" value="1"/>
</dbReference>
<dbReference type="InterPro" id="IPR050641">
    <property type="entry name" value="RIFMO-like"/>
</dbReference>
<dbReference type="Proteomes" id="UP000318720">
    <property type="component" value="Unassembled WGS sequence"/>
</dbReference>
<name>A0AAE8W457_9ACTN</name>
<comment type="cofactor">
    <cofactor evidence="1">
        <name>FAD</name>
        <dbReference type="ChEBI" id="CHEBI:57692"/>
    </cofactor>
</comment>
<proteinExistence type="predicted"/>
<evidence type="ECO:0000313" key="5">
    <source>
        <dbReference type="EMBL" id="TQE36172.1"/>
    </source>
</evidence>
<keyword evidence="3" id="KW-0274">FAD</keyword>
<feature type="domain" description="FAD-binding" evidence="4">
    <location>
        <begin position="13"/>
        <end position="367"/>
    </location>
</feature>
<evidence type="ECO:0000313" key="6">
    <source>
        <dbReference type="Proteomes" id="UP000318720"/>
    </source>
</evidence>
<dbReference type="GO" id="GO:0016709">
    <property type="term" value="F:oxidoreductase activity, acting on paired donors, with incorporation or reduction of molecular oxygen, NAD(P)H as one donor, and incorporation of one atom of oxygen"/>
    <property type="evidence" value="ECO:0007669"/>
    <property type="project" value="UniProtKB-ARBA"/>
</dbReference>
<dbReference type="AlphaFoldDB" id="A0AAE8W457"/>
<dbReference type="SUPFAM" id="SSF51905">
    <property type="entry name" value="FAD/NAD(P)-binding domain"/>
    <property type="match status" value="1"/>
</dbReference>
<dbReference type="InterPro" id="IPR036188">
    <property type="entry name" value="FAD/NAD-bd_sf"/>
</dbReference>
<accession>A0AAE8W457</accession>
<dbReference type="PRINTS" id="PR00420">
    <property type="entry name" value="RNGMNOXGNASE"/>
</dbReference>
<dbReference type="InterPro" id="IPR002938">
    <property type="entry name" value="FAD-bd"/>
</dbReference>
<protein>
    <submittedName>
        <fullName evidence="5">FAD-binding protein</fullName>
    </submittedName>
</protein>
<reference evidence="5 6" key="1">
    <citation type="submission" date="2019-03" db="EMBL/GenBank/DDBJ databases">
        <title>Comparative genomic analyses of the sweetpotato soil rot pathogen, Streptomyces ipomoeae.</title>
        <authorList>
            <person name="Ruschel Soares N."/>
            <person name="Badger J.H."/>
            <person name="Huguet-Tapia J.C."/>
            <person name="Clark C.A."/>
            <person name="Pettis G.S."/>
        </authorList>
    </citation>
    <scope>NUCLEOTIDE SEQUENCE [LARGE SCALE GENOMIC DNA]</scope>
    <source>
        <strain evidence="5 6">88-35</strain>
    </source>
</reference>
<sequence length="542" mass="57502">MVAHPGRGMTTAVDILVVGAGTTGLTLALQAHDHGARVRVVERRPEPFRPSRALILHPRSLEVLRPLGVTDALLEVADTAPTAHLHLGSRVVETRLADLALPDTAFPHLSLLRQMDVETVLTQALADRGVTVERGTELITARDDGHSAWAVLRSAHGIEEVRCPFVAGCDGPASTVRSCAGIGWHGRPYAAEVVLADLEPDAISGPSGPSGPSGAQLYVGRQGLLFLFPLGEQATWRLLATRASTGEPGQSFGQPGAAVPRAEVQRLLEDAGLPAGIEHLAWSARVPLQCALARRFRQGRLFLAGDAAHNYSPATGQGMNAGIQDAVNLGWKLGFAAGRFSGESADVPGTDVLLDSYERERRPAAHRRMILTHTAFWAEASTGLIPSWLRAVAASLATPAIPVLLGQRRLIAEALRVISQLRVNYRRSPLSVEGTPRLRGAPRPGDRLPDATVSVGGPPRRLHQLLARPGVHLLLQRDAEGLPDAVTGPHIHVLRLTNSPGHGLVAVRPDGHVGFRCGTTDQAGLVGWLSLIGAAAPPPIRP</sequence>
<dbReference type="PANTHER" id="PTHR43004:SF19">
    <property type="entry name" value="BINDING MONOOXYGENASE, PUTATIVE (JCVI)-RELATED"/>
    <property type="match status" value="1"/>
</dbReference>
<evidence type="ECO:0000256" key="2">
    <source>
        <dbReference type="ARBA" id="ARBA00022630"/>
    </source>
</evidence>
<evidence type="ECO:0000256" key="1">
    <source>
        <dbReference type="ARBA" id="ARBA00001974"/>
    </source>
</evidence>
<dbReference type="Gene3D" id="3.40.30.120">
    <property type="match status" value="1"/>
</dbReference>
<dbReference type="PANTHER" id="PTHR43004">
    <property type="entry name" value="TRK SYSTEM POTASSIUM UPTAKE PROTEIN"/>
    <property type="match status" value="1"/>
</dbReference>
<comment type="caution">
    <text evidence="5">The sequence shown here is derived from an EMBL/GenBank/DDBJ whole genome shotgun (WGS) entry which is preliminary data.</text>
</comment>
<organism evidence="5 6">
    <name type="scientific">Streptomyces ipomoeae</name>
    <dbReference type="NCBI Taxonomy" id="103232"/>
    <lineage>
        <taxon>Bacteria</taxon>
        <taxon>Bacillati</taxon>
        <taxon>Actinomycetota</taxon>
        <taxon>Actinomycetes</taxon>
        <taxon>Kitasatosporales</taxon>
        <taxon>Streptomycetaceae</taxon>
        <taxon>Streptomyces</taxon>
    </lineage>
</organism>
<evidence type="ECO:0000256" key="3">
    <source>
        <dbReference type="ARBA" id="ARBA00022827"/>
    </source>
</evidence>
<dbReference type="EMBL" id="SPAZ01000094">
    <property type="protein sequence ID" value="TQE36172.1"/>
    <property type="molecule type" value="Genomic_DNA"/>
</dbReference>
<keyword evidence="2" id="KW-0285">Flavoprotein</keyword>